<keyword evidence="10" id="KW-0472">Membrane</keyword>
<dbReference type="Pfam" id="PF02518">
    <property type="entry name" value="HATPase_c"/>
    <property type="match status" value="1"/>
</dbReference>
<dbReference type="SUPFAM" id="SSF55874">
    <property type="entry name" value="ATPase domain of HSP90 chaperone/DNA topoisomerase II/histidine kinase"/>
    <property type="match status" value="1"/>
</dbReference>
<gene>
    <name evidence="12" type="ORF">SAMN04488589_1079</name>
</gene>
<sequence>MNERNLTPDESNKTIIRLVARTFLVFITLSFLLVPCAGANSTMELKVGVYPNEPLISQDQNGTAVGLYAEILESIATKEGWELRYIPGTLEQCYQRLDNNSIDILPAVPYIPEIEQHYILTSEAPYTDWGIVYTYKGSGISSMNDLSGKRIAHVDDIFYENFNASPGNGNTSYVFIETESYMQIFELVERREVDAGIIARSYGELHETQFNLQKIPFVISPTDMVFALSEETDPAVSEKIDQDIRQMVLEDGNIQYLSNKEENNAENLATWESPSWLKFSVGIGGGLLLIFLILSLTLKNKVEEKTYELNSKNRELEVEIRERKIAEEKLKQYSLELKNSNELKDLFTDILRHDLINPATVIKGYVEFLIEVEDEPRKKDAMEAIERNNKKLIELIENAANLAKLENMDDMSFKTLDLKEIIEEVIEHLIPKLEEKDMNITFNPSAKYPADVNTTIEDVFSNLIGNAIKYSPSGSNINIDVKDVDDTWEITISDEGEGIPDEEKPYVFDRFKRAHKVNIKGTGLGLAIVKRIVDLHEGTVEVFDRTDRQGTTFKVTLQKTKI</sequence>
<keyword evidence="10" id="KW-1133">Transmembrane helix</keyword>
<dbReference type="CDD" id="cd00082">
    <property type="entry name" value="HisKA"/>
    <property type="match status" value="1"/>
</dbReference>
<dbReference type="InterPro" id="IPR003661">
    <property type="entry name" value="HisK_dim/P_dom"/>
</dbReference>
<evidence type="ECO:0000256" key="5">
    <source>
        <dbReference type="ARBA" id="ARBA00022741"/>
    </source>
</evidence>
<comment type="caution">
    <text evidence="12">The sequence shown here is derived from an EMBL/GenBank/DDBJ whole genome shotgun (WGS) entry which is preliminary data.</text>
</comment>
<dbReference type="InterPro" id="IPR003594">
    <property type="entry name" value="HATPase_dom"/>
</dbReference>
<dbReference type="SUPFAM" id="SSF47384">
    <property type="entry name" value="Homodimeric domain of signal transducing histidine kinase"/>
    <property type="match status" value="1"/>
</dbReference>
<dbReference type="PANTHER" id="PTHR42878">
    <property type="entry name" value="TWO-COMPONENT HISTIDINE KINASE"/>
    <property type="match status" value="1"/>
</dbReference>
<dbReference type="Pfam" id="PF00512">
    <property type="entry name" value="HisKA"/>
    <property type="match status" value="1"/>
</dbReference>
<dbReference type="RefSeq" id="WP_091709379.1">
    <property type="nucleotide sequence ID" value="NZ_FNCA01000003.1"/>
</dbReference>
<evidence type="ECO:0000256" key="8">
    <source>
        <dbReference type="ARBA" id="ARBA00023012"/>
    </source>
</evidence>
<dbReference type="GO" id="GO:0000155">
    <property type="term" value="F:phosphorelay sensor kinase activity"/>
    <property type="evidence" value="ECO:0007669"/>
    <property type="project" value="InterPro"/>
</dbReference>
<dbReference type="InterPro" id="IPR036097">
    <property type="entry name" value="HisK_dim/P_sf"/>
</dbReference>
<keyword evidence="13" id="KW-1185">Reference proteome</keyword>
<dbReference type="PRINTS" id="PR00344">
    <property type="entry name" value="BCTRLSENSOR"/>
</dbReference>
<dbReference type="GO" id="GO:0030295">
    <property type="term" value="F:protein kinase activator activity"/>
    <property type="evidence" value="ECO:0007669"/>
    <property type="project" value="TreeGrafter"/>
</dbReference>
<evidence type="ECO:0000256" key="10">
    <source>
        <dbReference type="SAM" id="Phobius"/>
    </source>
</evidence>
<proteinExistence type="predicted"/>
<keyword evidence="3" id="KW-0597">Phosphoprotein</keyword>
<dbReference type="Gene3D" id="3.40.190.10">
    <property type="entry name" value="Periplasmic binding protein-like II"/>
    <property type="match status" value="2"/>
</dbReference>
<feature type="domain" description="Histidine kinase" evidence="11">
    <location>
        <begin position="350"/>
        <end position="561"/>
    </location>
</feature>
<protein>
    <recommendedName>
        <fullName evidence="2">histidine kinase</fullName>
        <ecNumber evidence="2">2.7.13.3</ecNumber>
    </recommendedName>
</protein>
<keyword evidence="10" id="KW-0812">Transmembrane</keyword>
<dbReference type="CDD" id="cd00075">
    <property type="entry name" value="HATPase"/>
    <property type="match status" value="1"/>
</dbReference>
<dbReference type="EMBL" id="FNCA01000003">
    <property type="protein sequence ID" value="SDF67235.1"/>
    <property type="molecule type" value="Genomic_DNA"/>
</dbReference>
<dbReference type="InterPro" id="IPR050351">
    <property type="entry name" value="BphY/WalK/GraS-like"/>
</dbReference>
<dbReference type="Gene3D" id="3.30.565.10">
    <property type="entry name" value="Histidine kinase-like ATPase, C-terminal domain"/>
    <property type="match status" value="1"/>
</dbReference>
<dbReference type="Gene3D" id="1.10.287.130">
    <property type="match status" value="1"/>
</dbReference>
<dbReference type="Proteomes" id="UP000199259">
    <property type="component" value="Unassembled WGS sequence"/>
</dbReference>
<evidence type="ECO:0000259" key="11">
    <source>
        <dbReference type="PROSITE" id="PS50109"/>
    </source>
</evidence>
<dbReference type="Pfam" id="PF00497">
    <property type="entry name" value="SBP_bac_3"/>
    <property type="match status" value="1"/>
</dbReference>
<dbReference type="GO" id="GO:0005524">
    <property type="term" value="F:ATP binding"/>
    <property type="evidence" value="ECO:0007669"/>
    <property type="project" value="UniProtKB-KW"/>
</dbReference>
<evidence type="ECO:0000313" key="12">
    <source>
        <dbReference type="EMBL" id="SDF67235.1"/>
    </source>
</evidence>
<feature type="transmembrane region" description="Helical" evidence="10">
    <location>
        <begin position="276"/>
        <end position="298"/>
    </location>
</feature>
<evidence type="ECO:0000313" key="13">
    <source>
        <dbReference type="Proteomes" id="UP000199259"/>
    </source>
</evidence>
<dbReference type="AlphaFoldDB" id="A0A7Z7AWR6"/>
<evidence type="ECO:0000256" key="6">
    <source>
        <dbReference type="ARBA" id="ARBA00022777"/>
    </source>
</evidence>
<comment type="catalytic activity">
    <reaction evidence="1">
        <text>ATP + protein L-histidine = ADP + protein N-phospho-L-histidine.</text>
        <dbReference type="EC" id="2.7.13.3"/>
    </reaction>
</comment>
<keyword evidence="8" id="KW-0902">Two-component regulatory system</keyword>
<dbReference type="SMART" id="SM00387">
    <property type="entry name" value="HATPase_c"/>
    <property type="match status" value="1"/>
</dbReference>
<evidence type="ECO:0000256" key="7">
    <source>
        <dbReference type="ARBA" id="ARBA00022840"/>
    </source>
</evidence>
<dbReference type="InterPro" id="IPR036890">
    <property type="entry name" value="HATPase_C_sf"/>
</dbReference>
<evidence type="ECO:0000256" key="2">
    <source>
        <dbReference type="ARBA" id="ARBA00012438"/>
    </source>
</evidence>
<organism evidence="12 13">
    <name type="scientific">Methanolobus vulcani</name>
    <dbReference type="NCBI Taxonomy" id="38026"/>
    <lineage>
        <taxon>Archaea</taxon>
        <taxon>Methanobacteriati</taxon>
        <taxon>Methanobacteriota</taxon>
        <taxon>Stenosarchaea group</taxon>
        <taxon>Methanomicrobia</taxon>
        <taxon>Methanosarcinales</taxon>
        <taxon>Methanosarcinaceae</taxon>
        <taxon>Methanolobus</taxon>
    </lineage>
</organism>
<evidence type="ECO:0000256" key="1">
    <source>
        <dbReference type="ARBA" id="ARBA00000085"/>
    </source>
</evidence>
<dbReference type="SUPFAM" id="SSF53850">
    <property type="entry name" value="Periplasmic binding protein-like II"/>
    <property type="match status" value="1"/>
</dbReference>
<dbReference type="InterPro" id="IPR001638">
    <property type="entry name" value="Solute-binding_3/MltF_N"/>
</dbReference>
<feature type="coiled-coil region" evidence="9">
    <location>
        <begin position="299"/>
        <end position="343"/>
    </location>
</feature>
<accession>A0A7Z7AWR6</accession>
<dbReference type="FunFam" id="3.30.565.10:FF:000006">
    <property type="entry name" value="Sensor histidine kinase WalK"/>
    <property type="match status" value="1"/>
</dbReference>
<dbReference type="OrthoDB" id="342253at2157"/>
<keyword evidence="4" id="KW-0808">Transferase</keyword>
<dbReference type="SMART" id="SM00062">
    <property type="entry name" value="PBPb"/>
    <property type="match status" value="1"/>
</dbReference>
<dbReference type="InterPro" id="IPR005467">
    <property type="entry name" value="His_kinase_dom"/>
</dbReference>
<dbReference type="PANTHER" id="PTHR42878:SF7">
    <property type="entry name" value="SENSOR HISTIDINE KINASE GLRK"/>
    <property type="match status" value="1"/>
</dbReference>
<evidence type="ECO:0000256" key="3">
    <source>
        <dbReference type="ARBA" id="ARBA00022553"/>
    </source>
</evidence>
<keyword evidence="5" id="KW-0547">Nucleotide-binding</keyword>
<dbReference type="GO" id="GO:0000156">
    <property type="term" value="F:phosphorelay response regulator activity"/>
    <property type="evidence" value="ECO:0007669"/>
    <property type="project" value="TreeGrafter"/>
</dbReference>
<evidence type="ECO:0000256" key="9">
    <source>
        <dbReference type="SAM" id="Coils"/>
    </source>
</evidence>
<name>A0A7Z7AWR6_9EURY</name>
<keyword evidence="6 12" id="KW-0418">Kinase</keyword>
<dbReference type="EC" id="2.7.13.3" evidence="2"/>
<reference evidence="12 13" key="1">
    <citation type="submission" date="2016-10" db="EMBL/GenBank/DDBJ databases">
        <authorList>
            <person name="Varghese N."/>
            <person name="Submissions S."/>
        </authorList>
    </citation>
    <scope>NUCLEOTIDE SEQUENCE [LARGE SCALE GENOMIC DNA]</scope>
    <source>
        <strain evidence="12 13">PL 12/M</strain>
    </source>
</reference>
<dbReference type="InterPro" id="IPR004358">
    <property type="entry name" value="Sig_transdc_His_kin-like_C"/>
</dbReference>
<dbReference type="GO" id="GO:0007234">
    <property type="term" value="P:osmosensory signaling via phosphorelay pathway"/>
    <property type="evidence" value="ECO:0007669"/>
    <property type="project" value="TreeGrafter"/>
</dbReference>
<evidence type="ECO:0000256" key="4">
    <source>
        <dbReference type="ARBA" id="ARBA00022679"/>
    </source>
</evidence>
<keyword evidence="7" id="KW-0067">ATP-binding</keyword>
<dbReference type="PROSITE" id="PS50109">
    <property type="entry name" value="HIS_KIN"/>
    <property type="match status" value="1"/>
</dbReference>
<keyword evidence="9" id="KW-0175">Coiled coil</keyword>